<keyword evidence="2 4" id="KW-0863">Zinc-finger</keyword>
<keyword evidence="3" id="KW-0862">Zinc</keyword>
<feature type="region of interest" description="Disordered" evidence="5">
    <location>
        <begin position="385"/>
        <end position="414"/>
    </location>
</feature>
<reference evidence="7" key="1">
    <citation type="submission" date="2022-08" db="EMBL/GenBank/DDBJ databases">
        <title>Novel sulfate-reducing endosymbionts in the free-living metamonad Anaeramoeba.</title>
        <authorList>
            <person name="Jerlstrom-Hultqvist J."/>
            <person name="Cepicka I."/>
            <person name="Gallot-Lavallee L."/>
            <person name="Salas-Leiva D."/>
            <person name="Curtis B.A."/>
            <person name="Zahonova K."/>
            <person name="Pipaliya S."/>
            <person name="Dacks J."/>
            <person name="Roger A.J."/>
        </authorList>
    </citation>
    <scope>NUCLEOTIDE SEQUENCE</scope>
    <source>
        <strain evidence="7">Schooner1</strain>
    </source>
</reference>
<dbReference type="InterPro" id="IPR006572">
    <property type="entry name" value="Znf_DBF"/>
</dbReference>
<dbReference type="Gene3D" id="6.10.250.3410">
    <property type="entry name" value="DBF zinc finger"/>
    <property type="match status" value="1"/>
</dbReference>
<dbReference type="PROSITE" id="PS51265">
    <property type="entry name" value="ZF_DBF4"/>
    <property type="match status" value="1"/>
</dbReference>
<gene>
    <name evidence="7" type="ORF">M0813_14460</name>
</gene>
<keyword evidence="1" id="KW-0479">Metal-binding</keyword>
<dbReference type="EMBL" id="JAOAOG010000047">
    <property type="protein sequence ID" value="KAJ6252309.1"/>
    <property type="molecule type" value="Genomic_DNA"/>
</dbReference>
<keyword evidence="7" id="KW-0808">Transferase</keyword>
<evidence type="ECO:0000313" key="8">
    <source>
        <dbReference type="Proteomes" id="UP001150062"/>
    </source>
</evidence>
<evidence type="ECO:0000256" key="2">
    <source>
        <dbReference type="ARBA" id="ARBA00022771"/>
    </source>
</evidence>
<evidence type="ECO:0000256" key="4">
    <source>
        <dbReference type="PROSITE-ProRule" id="PRU00600"/>
    </source>
</evidence>
<sequence length="511" mass="59669">MSQFLVGKRFYLDLLNQKLKSDTQQKLCEFGAINCIELNKNVNYLITEQSRMKNLSKDQNSILSKARRMGINILLISQVQLWLSRKRKGTSPSNLLTNYIQSKEISTKHKTQQNKKTQASLCNQKIKKKKQKKLQKTKIKTKPKKQQKSPLPKTTQPKKESKIIAKKSFSIQKSENYCFHSKNQLKIQRSSSKNSKSLKTINKKANVLNQRTSSPFLDNSTSFLIIVDRCRDFKPIAKEFNKGSFVTTDSFLKKKSQKRKTKQNFTKLNQKNEYFQTKSRQSKIDLKKYLLKKRKSNMRIKKKRKETGYCGNCMQYYKNYDLHILSEKHRKFAITSNKFSEIDQFLQNNFLINPFPQKEKEKEKTKNQRIQISTKKILITNNNAINNKNKNKNNTNNNNSKIASTATTTPTPTPTMSTNCFENSSNIQNQSIENTPFSTLPIFSELREEKANTLINNFNYNENLDRKRKFPANNWKFSNRDSLGSQQNNFFSIINNTAKKNRSDSFIPEKI</sequence>
<keyword evidence="7" id="KW-0418">Kinase</keyword>
<feature type="domain" description="DBF4-type" evidence="6">
    <location>
        <begin position="303"/>
        <end position="352"/>
    </location>
</feature>
<accession>A0ABQ8Z687</accession>
<evidence type="ECO:0000259" key="6">
    <source>
        <dbReference type="PROSITE" id="PS51265"/>
    </source>
</evidence>
<dbReference type="SMART" id="SM00586">
    <property type="entry name" value="ZnF_DBF"/>
    <property type="match status" value="1"/>
</dbReference>
<evidence type="ECO:0000256" key="3">
    <source>
        <dbReference type="ARBA" id="ARBA00022833"/>
    </source>
</evidence>
<comment type="caution">
    <text evidence="7">The sequence shown here is derived from an EMBL/GenBank/DDBJ whole genome shotgun (WGS) entry which is preliminary data.</text>
</comment>
<name>A0ABQ8Z687_9EUKA</name>
<dbReference type="Proteomes" id="UP001150062">
    <property type="component" value="Unassembled WGS sequence"/>
</dbReference>
<feature type="compositionally biased region" description="Basic residues" evidence="5">
    <location>
        <begin position="125"/>
        <end position="147"/>
    </location>
</feature>
<dbReference type="Pfam" id="PF07535">
    <property type="entry name" value="zf-DBF"/>
    <property type="match status" value="1"/>
</dbReference>
<evidence type="ECO:0000256" key="1">
    <source>
        <dbReference type="ARBA" id="ARBA00022723"/>
    </source>
</evidence>
<evidence type="ECO:0000256" key="5">
    <source>
        <dbReference type="SAM" id="MobiDB-lite"/>
    </source>
</evidence>
<keyword evidence="8" id="KW-1185">Reference proteome</keyword>
<feature type="region of interest" description="Disordered" evidence="5">
    <location>
        <begin position="125"/>
        <end position="163"/>
    </location>
</feature>
<organism evidence="7 8">
    <name type="scientific">Anaeramoeba flamelloides</name>
    <dbReference type="NCBI Taxonomy" id="1746091"/>
    <lineage>
        <taxon>Eukaryota</taxon>
        <taxon>Metamonada</taxon>
        <taxon>Anaeramoebidae</taxon>
        <taxon>Anaeramoeba</taxon>
    </lineage>
</organism>
<dbReference type="GO" id="GO:0016301">
    <property type="term" value="F:kinase activity"/>
    <property type="evidence" value="ECO:0007669"/>
    <property type="project" value="UniProtKB-KW"/>
</dbReference>
<evidence type="ECO:0000313" key="7">
    <source>
        <dbReference type="EMBL" id="KAJ6252309.1"/>
    </source>
</evidence>
<proteinExistence type="predicted"/>
<dbReference type="InterPro" id="IPR038545">
    <property type="entry name" value="Znf_DBF_sf"/>
</dbReference>
<protein>
    <submittedName>
        <fullName evidence="7">Activator of s-phase kinase-related</fullName>
    </submittedName>
</protein>